<dbReference type="Pfam" id="PF04724">
    <property type="entry name" value="Glyco_transf_17"/>
    <property type="match status" value="1"/>
</dbReference>
<reference evidence="1 2" key="1">
    <citation type="submission" date="2023-11" db="EMBL/GenBank/DDBJ databases">
        <title>MicrobeMod: A computational toolkit for identifying prokaryotic methylation and restriction-modification with nanopore sequencing.</title>
        <authorList>
            <person name="Crits-Christoph A."/>
            <person name="Kang S.C."/>
            <person name="Lee H."/>
            <person name="Ostrov N."/>
        </authorList>
    </citation>
    <scope>NUCLEOTIDE SEQUENCE [LARGE SCALE GENOMIC DNA]</scope>
    <source>
        <strain evidence="1 2">DSMZ 700</strain>
    </source>
</reference>
<organism evidence="1 2">
    <name type="scientific">Acidiphilium acidophilum</name>
    <name type="common">Thiobacillus acidophilus</name>
    <dbReference type="NCBI Taxonomy" id="76588"/>
    <lineage>
        <taxon>Bacteria</taxon>
        <taxon>Pseudomonadati</taxon>
        <taxon>Pseudomonadota</taxon>
        <taxon>Alphaproteobacteria</taxon>
        <taxon>Acetobacterales</taxon>
        <taxon>Acidocellaceae</taxon>
        <taxon>Acidiphilium</taxon>
    </lineage>
</organism>
<dbReference type="RefSeq" id="WP_319613486.1">
    <property type="nucleotide sequence ID" value="NZ_JAWXYB010000018.1"/>
</dbReference>
<dbReference type="GO" id="GO:0003830">
    <property type="term" value="F:beta-1,4-mannosylglycoprotein 4-beta-N-acetylglucosaminyltransferase activity"/>
    <property type="evidence" value="ECO:0007669"/>
    <property type="project" value="InterPro"/>
</dbReference>
<dbReference type="InterPro" id="IPR006813">
    <property type="entry name" value="Glyco_trans_17"/>
</dbReference>
<accession>A0AAW9DPR0</accession>
<dbReference type="Proteomes" id="UP001279553">
    <property type="component" value="Unassembled WGS sequence"/>
</dbReference>
<dbReference type="PANTHER" id="PTHR12224:SF0">
    <property type="entry name" value="BETA-1,4-MANNOSYL-GLYCOPROTEIN 4-BETA-N-ACETYLGLUCOSAMINYLTRANSFERASE"/>
    <property type="match status" value="1"/>
</dbReference>
<gene>
    <name evidence="1" type="ORF">SIL87_07185</name>
</gene>
<dbReference type="EMBL" id="JAWXYB010000018">
    <property type="protein sequence ID" value="MDX5930544.1"/>
    <property type="molecule type" value="Genomic_DNA"/>
</dbReference>
<evidence type="ECO:0000313" key="2">
    <source>
        <dbReference type="Proteomes" id="UP001279553"/>
    </source>
</evidence>
<keyword evidence="2" id="KW-1185">Reference proteome</keyword>
<dbReference type="GO" id="GO:0016020">
    <property type="term" value="C:membrane"/>
    <property type="evidence" value="ECO:0007669"/>
    <property type="project" value="InterPro"/>
</dbReference>
<evidence type="ECO:0000313" key="1">
    <source>
        <dbReference type="EMBL" id="MDX5930544.1"/>
    </source>
</evidence>
<proteinExistence type="predicted"/>
<protein>
    <recommendedName>
        <fullName evidence="3">N-acetylglucosaminyltransferase</fullName>
    </recommendedName>
</protein>
<dbReference type="GO" id="GO:0006044">
    <property type="term" value="P:N-acetylglucosamine metabolic process"/>
    <property type="evidence" value="ECO:0007669"/>
    <property type="project" value="TreeGrafter"/>
</dbReference>
<sequence length="326" mass="38805">MKRIFDCFTFFNELDLLEIRLDEEYEHVDHFVICESRQTFQGDPKPLHFEENKARFSRYLSKITHLVIDQFPETENVWDREHYQRNYLRNGFLAADPDDMIIITDADEIISRKALKILRHIGGFVQLDMPMYQYYLNLQAQPSGWTKPFAFSRHLLDELPDFNFPRTNQDEVFAKFGEKAIKLDEAGWHFTYLGGADQIRTKLGAFSHTDGWHEYMRTPGAVERHVQIGYVVGNFWHLARYVPIDHSFPESIFNNQRLFETKHYVKNIYQAIFEIQNIYRNFEHNYKKERILVKEYKDKYLQVLNQFGIKPFPEETGIMTGAVPPI</sequence>
<dbReference type="PANTHER" id="PTHR12224">
    <property type="entry name" value="BETA-1,4-MANNOSYL-GLYCOPROTEIN BETA-1,4-N-ACETYLGLUCOSAMINYL-TRANSFERASE"/>
    <property type="match status" value="1"/>
</dbReference>
<comment type="caution">
    <text evidence="1">The sequence shown here is derived from an EMBL/GenBank/DDBJ whole genome shotgun (WGS) entry which is preliminary data.</text>
</comment>
<evidence type="ECO:0008006" key="3">
    <source>
        <dbReference type="Google" id="ProtNLM"/>
    </source>
</evidence>
<dbReference type="AlphaFoldDB" id="A0AAW9DPR0"/>
<name>A0AAW9DPR0_ACIAO</name>